<reference evidence="2 3" key="1">
    <citation type="journal article" date="2019" name="Int. J. Syst. Evol. Microbiol.">
        <title>The Global Catalogue of Microorganisms (GCM) 10K type strain sequencing project: providing services to taxonomists for standard genome sequencing and annotation.</title>
        <authorList>
            <consortium name="The Broad Institute Genomics Platform"/>
            <consortium name="The Broad Institute Genome Sequencing Center for Infectious Disease"/>
            <person name="Wu L."/>
            <person name="Ma J."/>
        </authorList>
    </citation>
    <scope>NUCLEOTIDE SEQUENCE [LARGE SCALE GENOMIC DNA]</scope>
    <source>
        <strain evidence="2 3">JCM 4395</strain>
    </source>
</reference>
<evidence type="ECO:0000313" key="2">
    <source>
        <dbReference type="EMBL" id="GAA2490045.1"/>
    </source>
</evidence>
<dbReference type="EMBL" id="BAAASG010000007">
    <property type="protein sequence ID" value="GAA2490045.1"/>
    <property type="molecule type" value="Genomic_DNA"/>
</dbReference>
<dbReference type="Proteomes" id="UP001501777">
    <property type="component" value="Unassembled WGS sequence"/>
</dbReference>
<name>A0ABN3LTL0_STRLO</name>
<evidence type="ECO:0000313" key="3">
    <source>
        <dbReference type="Proteomes" id="UP001501777"/>
    </source>
</evidence>
<gene>
    <name evidence="2" type="ORF">GCM10010276_31320</name>
</gene>
<proteinExistence type="predicted"/>
<feature type="region of interest" description="Disordered" evidence="1">
    <location>
        <begin position="103"/>
        <end position="122"/>
    </location>
</feature>
<organism evidence="2 3">
    <name type="scientific">Streptomyces longisporus</name>
    <dbReference type="NCBI Taxonomy" id="1948"/>
    <lineage>
        <taxon>Bacteria</taxon>
        <taxon>Bacillati</taxon>
        <taxon>Actinomycetota</taxon>
        <taxon>Actinomycetes</taxon>
        <taxon>Kitasatosporales</taxon>
        <taxon>Streptomycetaceae</taxon>
        <taxon>Streptomyces</taxon>
    </lineage>
</organism>
<sequence length="122" mass="13202">MGARTDGGAAVQRRDDPVSHGWRRRPSGAQTGRRLVRVPRVQRPPRGRPCGPTRGAVGADVDVGSDPKAEDQECRNNRAVVLRLVHMSNRLRQADVQPVNAAVPFGTPSPDGPSYPVVPVQR</sequence>
<accession>A0ABN3LTL0</accession>
<comment type="caution">
    <text evidence="2">The sequence shown here is derived from an EMBL/GenBank/DDBJ whole genome shotgun (WGS) entry which is preliminary data.</text>
</comment>
<keyword evidence="3" id="KW-1185">Reference proteome</keyword>
<feature type="region of interest" description="Disordered" evidence="1">
    <location>
        <begin position="1"/>
        <end position="72"/>
    </location>
</feature>
<protein>
    <submittedName>
        <fullName evidence="2">Uncharacterized protein</fullName>
    </submittedName>
</protein>
<evidence type="ECO:0000256" key="1">
    <source>
        <dbReference type="SAM" id="MobiDB-lite"/>
    </source>
</evidence>